<gene>
    <name evidence="2" type="ORF">BUZ57_10775</name>
</gene>
<proteinExistence type="predicted"/>
<dbReference type="GO" id="GO:0003677">
    <property type="term" value="F:DNA binding"/>
    <property type="evidence" value="ECO:0007669"/>
    <property type="project" value="InterPro"/>
</dbReference>
<evidence type="ECO:0000259" key="1">
    <source>
        <dbReference type="Pfam" id="PF03374"/>
    </source>
</evidence>
<protein>
    <recommendedName>
        <fullName evidence="1">Antirepressor protein C-terminal domain-containing protein</fullName>
    </recommendedName>
</protein>
<dbReference type="EMBL" id="QXVO01000042">
    <property type="protein sequence ID" value="RIO43489.1"/>
    <property type="molecule type" value="Genomic_DNA"/>
</dbReference>
<organism evidence="2 3">
    <name type="scientific">Staphylococcus hyicus</name>
    <dbReference type="NCBI Taxonomy" id="1284"/>
    <lineage>
        <taxon>Bacteria</taxon>
        <taxon>Bacillati</taxon>
        <taxon>Bacillota</taxon>
        <taxon>Bacilli</taxon>
        <taxon>Bacillales</taxon>
        <taxon>Staphylococcaceae</taxon>
        <taxon>Staphylococcus</taxon>
    </lineage>
</organism>
<comment type="caution">
    <text evidence="2">The sequence shown here is derived from an EMBL/GenBank/DDBJ whole genome shotgun (WGS) entry which is preliminary data.</text>
</comment>
<feature type="domain" description="Antirepressor protein C-terminal" evidence="1">
    <location>
        <begin position="36"/>
        <end position="139"/>
    </location>
</feature>
<dbReference type="Pfam" id="PF03374">
    <property type="entry name" value="ANT"/>
    <property type="match status" value="1"/>
</dbReference>
<dbReference type="InterPro" id="IPR005039">
    <property type="entry name" value="Ant_C"/>
</dbReference>
<reference evidence="2 3" key="1">
    <citation type="journal article" date="2016" name="Front. Microbiol.">
        <title>Comprehensive Phylogenetic Analysis of Bovine Non-aureus Staphylococci Species Based on Whole-Genome Sequencing.</title>
        <authorList>
            <person name="Naushad S."/>
            <person name="Barkema H.W."/>
            <person name="Luby C."/>
            <person name="Condas L.A."/>
            <person name="Nobrega D.B."/>
            <person name="Carson D.A."/>
            <person name="De Buck J."/>
        </authorList>
    </citation>
    <scope>NUCLEOTIDE SEQUENCE [LARGE SCALE GENOMIC DNA]</scope>
    <source>
        <strain evidence="2 3">SNUC 5959</strain>
    </source>
</reference>
<evidence type="ECO:0000313" key="2">
    <source>
        <dbReference type="EMBL" id="RIO43489.1"/>
    </source>
</evidence>
<accession>A0A418JGR4</accession>
<dbReference type="AlphaFoldDB" id="A0A418JGR4"/>
<dbReference type="Proteomes" id="UP000285625">
    <property type="component" value="Unassembled WGS sequence"/>
</dbReference>
<name>A0A418JGR4_STAHY</name>
<evidence type="ECO:0000313" key="3">
    <source>
        <dbReference type="Proteomes" id="UP000285625"/>
    </source>
</evidence>
<sequence length="153" mass="17832">MYLTNNTVENILNDPSSFITVLAEYQKGKEQRLLVEQQVQTLQPKSDYYDLILQCDSLMTATQIAKDYGMTAHKFNNLLNEFKVQYKQSGQWLLYSQYANEGYTQSQTYTYTDRFGNQGFSLQTKWTQKGRIFLYEFLKGKGIVPIIEDLKSS</sequence>
<dbReference type="RefSeq" id="WP_119635779.1">
    <property type="nucleotide sequence ID" value="NZ_JAHCNS010000011.1"/>
</dbReference>